<feature type="domain" description="UspA" evidence="2">
    <location>
        <begin position="1"/>
        <end position="146"/>
    </location>
</feature>
<dbReference type="Gene3D" id="3.40.50.620">
    <property type="entry name" value="HUPs"/>
    <property type="match status" value="1"/>
</dbReference>
<dbReference type="InterPro" id="IPR014729">
    <property type="entry name" value="Rossmann-like_a/b/a_fold"/>
</dbReference>
<dbReference type="CDD" id="cd00293">
    <property type="entry name" value="USP-like"/>
    <property type="match status" value="1"/>
</dbReference>
<evidence type="ECO:0000259" key="2">
    <source>
        <dbReference type="Pfam" id="PF00582"/>
    </source>
</evidence>
<keyword evidence="4" id="KW-1185">Reference proteome</keyword>
<evidence type="ECO:0000313" key="4">
    <source>
        <dbReference type="Proteomes" id="UP000604243"/>
    </source>
</evidence>
<gene>
    <name evidence="3" type="ORF">GCM10010082_11850</name>
</gene>
<dbReference type="Pfam" id="PF00582">
    <property type="entry name" value="Usp"/>
    <property type="match status" value="1"/>
</dbReference>
<dbReference type="Proteomes" id="UP000604243">
    <property type="component" value="Unassembled WGS sequence"/>
</dbReference>
<proteinExistence type="inferred from homology"/>
<dbReference type="EMBL" id="BMZM01000002">
    <property type="protein sequence ID" value="GHC21710.1"/>
    <property type="molecule type" value="Genomic_DNA"/>
</dbReference>
<sequence>MTQNILVPLDGSRSARMALEHACLMQRAGGGTLHLLHIVEPPPATDHLGVLTGSSAVGYTTAQGHEQGETLLKKAWSDLGTPSAPVEFHVDDNRLGRPDHTIVALAKALGVDAIVMGSRGLSDIKGLVVGSVSHKVSHIAPCTVITLHVPDADG</sequence>
<comment type="caution">
    <text evidence="3">The sequence shown here is derived from an EMBL/GenBank/DDBJ whole genome shotgun (WGS) entry which is preliminary data.</text>
</comment>
<dbReference type="SUPFAM" id="SSF52402">
    <property type="entry name" value="Adenine nucleotide alpha hydrolases-like"/>
    <property type="match status" value="1"/>
</dbReference>
<reference evidence="4" key="1">
    <citation type="journal article" date="2019" name="Int. J. Syst. Evol. Microbiol.">
        <title>The Global Catalogue of Microorganisms (GCM) 10K type strain sequencing project: providing services to taxonomists for standard genome sequencing and annotation.</title>
        <authorList>
            <consortium name="The Broad Institute Genomics Platform"/>
            <consortium name="The Broad Institute Genome Sequencing Center for Infectious Disease"/>
            <person name="Wu L."/>
            <person name="Ma J."/>
        </authorList>
    </citation>
    <scope>NUCLEOTIDE SEQUENCE [LARGE SCALE GENOMIC DNA]</scope>
    <source>
        <strain evidence="4">KCTC 42082</strain>
    </source>
</reference>
<evidence type="ECO:0000256" key="1">
    <source>
        <dbReference type="ARBA" id="ARBA00008791"/>
    </source>
</evidence>
<name>A0ABQ3FEY7_9GAMM</name>
<dbReference type="PANTHER" id="PTHR46268">
    <property type="entry name" value="STRESS RESPONSE PROTEIN NHAX"/>
    <property type="match status" value="1"/>
</dbReference>
<dbReference type="InterPro" id="IPR006016">
    <property type="entry name" value="UspA"/>
</dbReference>
<dbReference type="PANTHER" id="PTHR46268:SF6">
    <property type="entry name" value="UNIVERSAL STRESS PROTEIN UP12"/>
    <property type="match status" value="1"/>
</dbReference>
<accession>A0ABQ3FEY7</accession>
<dbReference type="InterPro" id="IPR006015">
    <property type="entry name" value="Universal_stress_UspA"/>
</dbReference>
<evidence type="ECO:0000313" key="3">
    <source>
        <dbReference type="EMBL" id="GHC21710.1"/>
    </source>
</evidence>
<organism evidence="3 4">
    <name type="scientific">Kushneria pakistanensis</name>
    <dbReference type="NCBI Taxonomy" id="1508770"/>
    <lineage>
        <taxon>Bacteria</taxon>
        <taxon>Pseudomonadati</taxon>
        <taxon>Pseudomonadota</taxon>
        <taxon>Gammaproteobacteria</taxon>
        <taxon>Oceanospirillales</taxon>
        <taxon>Halomonadaceae</taxon>
        <taxon>Kushneria</taxon>
    </lineage>
</organism>
<protein>
    <submittedName>
        <fullName evidence="3">Universal stress protein</fullName>
    </submittedName>
</protein>
<comment type="similarity">
    <text evidence="1">Belongs to the universal stress protein A family.</text>
</comment>
<dbReference type="RefSeq" id="WP_189516143.1">
    <property type="nucleotide sequence ID" value="NZ_BMZM01000002.1"/>
</dbReference>
<dbReference type="PRINTS" id="PR01438">
    <property type="entry name" value="UNVRSLSTRESS"/>
</dbReference>